<evidence type="ECO:0000313" key="1">
    <source>
        <dbReference type="EMBL" id="ORE03765.1"/>
    </source>
</evidence>
<gene>
    <name evidence="1" type="ORF">BCV72DRAFT_212635</name>
</gene>
<protein>
    <submittedName>
        <fullName evidence="1">Uncharacterized protein</fullName>
    </submittedName>
</protein>
<dbReference type="Proteomes" id="UP000242414">
    <property type="component" value="Unassembled WGS sequence"/>
</dbReference>
<dbReference type="AlphaFoldDB" id="A0A1X0QVI4"/>
<proteinExistence type="predicted"/>
<feature type="non-terminal residue" evidence="1">
    <location>
        <position position="1"/>
    </location>
</feature>
<dbReference type="EMBL" id="KV921992">
    <property type="protein sequence ID" value="ORE03765.1"/>
    <property type="molecule type" value="Genomic_DNA"/>
</dbReference>
<accession>A0A1X0QVI4</accession>
<dbReference type="VEuPathDB" id="FungiDB:BCV72DRAFT_212635"/>
<organism evidence="1">
    <name type="scientific">Rhizopus microsporus var. microsporus</name>
    <dbReference type="NCBI Taxonomy" id="86635"/>
    <lineage>
        <taxon>Eukaryota</taxon>
        <taxon>Fungi</taxon>
        <taxon>Fungi incertae sedis</taxon>
        <taxon>Mucoromycota</taxon>
        <taxon>Mucoromycotina</taxon>
        <taxon>Mucoromycetes</taxon>
        <taxon>Mucorales</taxon>
        <taxon>Mucorineae</taxon>
        <taxon>Rhizopodaceae</taxon>
        <taxon>Rhizopus</taxon>
    </lineage>
</organism>
<sequence>NPASLLASEMVNALIKSLKTQAPPKQIHRPAINLRSTLLELRRIDIDSPSTPIVHLQKKLSFLLGMTAFLHPSEFHRTDFSTAAIKTDSGRHFLFLQVIAPKEKHGGQRIMVTITINTWLRRLLRFSSDEPRINLRSLSSSAALHADVDINDIITLGNWSFSAVFEQHYRREQLSLVDFTSSVLPVPADDNVFHDAESSFD</sequence>
<dbReference type="OrthoDB" id="5588333at2759"/>
<reference evidence="1" key="1">
    <citation type="journal article" date="2016" name="Proc. Natl. Acad. Sci. U.S.A.">
        <title>Lipid metabolic changes in an early divergent fungus govern the establishment of a mutualistic symbiosis with endobacteria.</title>
        <authorList>
            <person name="Lastovetsky O.A."/>
            <person name="Gaspar M.L."/>
            <person name="Mondo S.J."/>
            <person name="LaButti K.M."/>
            <person name="Sandor L."/>
            <person name="Grigoriev I.V."/>
            <person name="Henry S.A."/>
            <person name="Pawlowska T.E."/>
        </authorList>
    </citation>
    <scope>NUCLEOTIDE SEQUENCE [LARGE SCALE GENOMIC DNA]</scope>
    <source>
        <strain evidence="1">ATCC 52814</strain>
    </source>
</reference>
<name>A0A1X0QVI4_RHIZD</name>